<reference evidence="3 4" key="1">
    <citation type="submission" date="2019-06" db="EMBL/GenBank/DDBJ databases">
        <title>Sequencing the genomes of 1000 actinobacteria strains.</title>
        <authorList>
            <person name="Klenk H.-P."/>
        </authorList>
    </citation>
    <scope>NUCLEOTIDE SEQUENCE [LARGE SCALE GENOMIC DNA]</scope>
    <source>
        <strain evidence="3 4">DSM 45511</strain>
    </source>
</reference>
<dbReference type="Proteomes" id="UP000319818">
    <property type="component" value="Unassembled WGS sequence"/>
</dbReference>
<protein>
    <recommendedName>
        <fullName evidence="5">DUF917 domain-containing protein</fullName>
    </recommendedName>
</protein>
<evidence type="ECO:0000259" key="1">
    <source>
        <dbReference type="Pfam" id="PF06032"/>
    </source>
</evidence>
<keyword evidence="4" id="KW-1185">Reference proteome</keyword>
<evidence type="ECO:0000313" key="3">
    <source>
        <dbReference type="EMBL" id="TQM37133.1"/>
    </source>
</evidence>
<evidence type="ECO:0000259" key="2">
    <source>
        <dbReference type="Pfam" id="PF20906"/>
    </source>
</evidence>
<comment type="caution">
    <text evidence="3">The sequence shown here is derived from an EMBL/GenBank/DDBJ whole genome shotgun (WGS) entry which is preliminary data.</text>
</comment>
<dbReference type="InterPro" id="IPR048350">
    <property type="entry name" value="S-Me-THD-like_C"/>
</dbReference>
<dbReference type="Gene3D" id="3.40.1610.10">
    <property type="entry name" value="CV3147-like domain"/>
    <property type="match status" value="1"/>
</dbReference>
<dbReference type="AlphaFoldDB" id="A0A543FTK2"/>
<dbReference type="InterPro" id="IPR024071">
    <property type="entry name" value="S-Me-THD_C_sf"/>
</dbReference>
<feature type="domain" description="S-Me-THD N-terminal" evidence="1">
    <location>
        <begin position="15"/>
        <end position="171"/>
    </location>
</feature>
<dbReference type="EMBL" id="VFPH01000002">
    <property type="protein sequence ID" value="TQM37133.1"/>
    <property type="molecule type" value="Genomic_DNA"/>
</dbReference>
<dbReference type="InterPro" id="IPR010318">
    <property type="entry name" value="S-Me-THD_N"/>
</dbReference>
<name>A0A543FTK2_9PSEU</name>
<dbReference type="Pfam" id="PF06032">
    <property type="entry name" value="S-Me-THD_N"/>
    <property type="match status" value="1"/>
</dbReference>
<evidence type="ECO:0008006" key="5">
    <source>
        <dbReference type="Google" id="ProtNLM"/>
    </source>
</evidence>
<evidence type="ECO:0000313" key="4">
    <source>
        <dbReference type="Proteomes" id="UP000319818"/>
    </source>
</evidence>
<proteinExistence type="predicted"/>
<organism evidence="3 4">
    <name type="scientific">Pseudonocardia cypriaca</name>
    <dbReference type="NCBI Taxonomy" id="882449"/>
    <lineage>
        <taxon>Bacteria</taxon>
        <taxon>Bacillati</taxon>
        <taxon>Actinomycetota</taxon>
        <taxon>Actinomycetes</taxon>
        <taxon>Pseudonocardiales</taxon>
        <taxon>Pseudonocardiaceae</taxon>
        <taxon>Pseudonocardia</taxon>
    </lineage>
</organism>
<dbReference type="Pfam" id="PF20906">
    <property type="entry name" value="S-Me-THD_C"/>
    <property type="match status" value="1"/>
</dbReference>
<dbReference type="SUPFAM" id="SSF160991">
    <property type="entry name" value="CV3147-like"/>
    <property type="match status" value="1"/>
</dbReference>
<gene>
    <name evidence="3" type="ORF">FB388_4336</name>
</gene>
<dbReference type="Gene3D" id="2.40.390.10">
    <property type="entry name" value="CV3147-like"/>
    <property type="match status" value="1"/>
</dbReference>
<accession>A0A543FTK2</accession>
<feature type="domain" description="S-Me-THD-like C-terminal" evidence="2">
    <location>
        <begin position="174"/>
        <end position="366"/>
    </location>
</feature>
<dbReference type="InterPro" id="IPR027479">
    <property type="entry name" value="S-Me-THD_N_sf"/>
</dbReference>
<sequence>MTGVITDRLTTIGADDLEALARGAAVLGTGGGGDPYIGRLLAAQALREHGPVRLVDPADLPDGAVVFPVAMMGAPTVMVEKTPSTERIGAAVAALAEFLGVTPTHIACIEAGGVNSTFPLVAAAQLGLPVVDGDGMGRAFPELQMVLPTLSGIPCTPMSIADEKGNIGVLNTVDNHAAEALARSLTITMGCAAIISNYVMSGAQARDALVPGTLSLCTRIGHRLDRVRAVHGDAVAAVADELGGRVLHTGKVSDVARRTLTGFARGTAIISGASPMADPASRSAAGDLTLEFQNEHLMAVRDGVVEVTTPDLIVVLDTDTGEPVTTEALRFGHRVTVLAAPTDERWHSPGGIALVGPRYFGYDTDPVRFDARERP</sequence>
<dbReference type="RefSeq" id="WP_246122261.1">
    <property type="nucleotide sequence ID" value="NZ_VFPH01000002.1"/>
</dbReference>